<evidence type="ECO:0000256" key="2">
    <source>
        <dbReference type="ARBA" id="ARBA00022833"/>
    </source>
</evidence>
<reference evidence="7 8" key="1">
    <citation type="submission" date="2020-06" db="EMBL/GenBank/DDBJ databases">
        <authorList>
            <person name="Li R."/>
            <person name="Bekaert M."/>
        </authorList>
    </citation>
    <scope>NUCLEOTIDE SEQUENCE [LARGE SCALE GENOMIC DNA]</scope>
    <source>
        <strain evidence="8">wild</strain>
    </source>
</reference>
<evidence type="ECO:0000256" key="4">
    <source>
        <dbReference type="PROSITE-ProRule" id="PRU00125"/>
    </source>
</evidence>
<organism evidence="7 8">
    <name type="scientific">Mytilus coruscus</name>
    <name type="common">Sea mussel</name>
    <dbReference type="NCBI Taxonomy" id="42192"/>
    <lineage>
        <taxon>Eukaryota</taxon>
        <taxon>Metazoa</taxon>
        <taxon>Spiralia</taxon>
        <taxon>Lophotrochozoa</taxon>
        <taxon>Mollusca</taxon>
        <taxon>Bivalvia</taxon>
        <taxon>Autobranchia</taxon>
        <taxon>Pteriomorphia</taxon>
        <taxon>Mytilida</taxon>
        <taxon>Mytiloidea</taxon>
        <taxon>Mytilidae</taxon>
        <taxon>Mytilinae</taxon>
        <taxon>Mytilus</taxon>
    </lineage>
</organism>
<dbReference type="GO" id="GO:0046872">
    <property type="term" value="F:metal ion binding"/>
    <property type="evidence" value="ECO:0007669"/>
    <property type="project" value="UniProtKB-KW"/>
</dbReference>
<proteinExistence type="predicted"/>
<dbReference type="Proteomes" id="UP000507470">
    <property type="component" value="Unassembled WGS sequence"/>
</dbReference>
<dbReference type="GO" id="GO:0001725">
    <property type="term" value="C:stress fiber"/>
    <property type="evidence" value="ECO:0007669"/>
    <property type="project" value="TreeGrafter"/>
</dbReference>
<dbReference type="InterPro" id="IPR050604">
    <property type="entry name" value="PDZ-LIM_domain"/>
</dbReference>
<evidence type="ECO:0000259" key="6">
    <source>
        <dbReference type="PROSITE" id="PS50023"/>
    </source>
</evidence>
<sequence length="232" mass="25386">MCGLFSETSDHSGAGSGIEKQSSNVDGPSETFQLVHEAEIGEEKNEDDYKPNHSRTFRQQLNGSDVQQASTLSAPNAPPKFVNRATLASKPEVWSPRNLQGGVASSTIQSSPFKPTGVCAIRADKGEATTFKADDMLPRGRIPVCYLCQEIIRGPYVYALDKTWCSFHFVCVYCRVDLLHKKLVLEAGNLYCVKDYETHLAPHCAVCGNAILEVGIKTLINLIYGISLIISC</sequence>
<evidence type="ECO:0000256" key="3">
    <source>
        <dbReference type="ARBA" id="ARBA00023038"/>
    </source>
</evidence>
<evidence type="ECO:0000256" key="5">
    <source>
        <dbReference type="SAM" id="MobiDB-lite"/>
    </source>
</evidence>
<keyword evidence="3 4" id="KW-0440">LIM domain</keyword>
<evidence type="ECO:0000313" key="7">
    <source>
        <dbReference type="EMBL" id="CAC5426169.1"/>
    </source>
</evidence>
<dbReference type="SUPFAM" id="SSF57716">
    <property type="entry name" value="Glucocorticoid receptor-like (DNA-binding domain)"/>
    <property type="match status" value="1"/>
</dbReference>
<keyword evidence="1 4" id="KW-0479">Metal-binding</keyword>
<protein>
    <submittedName>
        <fullName evidence="7">LDB3</fullName>
    </submittedName>
</protein>
<dbReference type="Pfam" id="PF00412">
    <property type="entry name" value="LIM"/>
    <property type="match status" value="1"/>
</dbReference>
<accession>A0A6J8EZT1</accession>
<dbReference type="OrthoDB" id="5911912at2759"/>
<feature type="domain" description="LIM zinc-binding" evidence="6">
    <location>
        <begin position="143"/>
        <end position="202"/>
    </location>
</feature>
<dbReference type="PANTHER" id="PTHR24214">
    <property type="entry name" value="PDZ AND LIM DOMAIN PROTEIN ZASP"/>
    <property type="match status" value="1"/>
</dbReference>
<dbReference type="SMART" id="SM00132">
    <property type="entry name" value="LIM"/>
    <property type="match status" value="1"/>
</dbReference>
<dbReference type="PROSITE" id="PS50023">
    <property type="entry name" value="LIM_DOMAIN_2"/>
    <property type="match status" value="1"/>
</dbReference>
<dbReference type="InterPro" id="IPR001781">
    <property type="entry name" value="Znf_LIM"/>
</dbReference>
<dbReference type="PANTHER" id="PTHR24214:SF38">
    <property type="entry name" value="PDZ AND LIM DOMAIN PROTEIN ZASP-RELATED"/>
    <property type="match status" value="1"/>
</dbReference>
<keyword evidence="8" id="KW-1185">Reference proteome</keyword>
<dbReference type="GO" id="GO:0030036">
    <property type="term" value="P:actin cytoskeleton organization"/>
    <property type="evidence" value="ECO:0007669"/>
    <property type="project" value="TreeGrafter"/>
</dbReference>
<keyword evidence="2 4" id="KW-0862">Zinc</keyword>
<dbReference type="AlphaFoldDB" id="A0A6J8EZT1"/>
<name>A0A6J8EZT1_MYTCO</name>
<evidence type="ECO:0000256" key="1">
    <source>
        <dbReference type="ARBA" id="ARBA00022723"/>
    </source>
</evidence>
<gene>
    <name evidence="7" type="ORF">MCOR_57905</name>
</gene>
<feature type="region of interest" description="Disordered" evidence="5">
    <location>
        <begin position="1"/>
        <end position="30"/>
    </location>
</feature>
<dbReference type="GO" id="GO:0051371">
    <property type="term" value="F:muscle alpha-actinin binding"/>
    <property type="evidence" value="ECO:0007669"/>
    <property type="project" value="TreeGrafter"/>
</dbReference>
<dbReference type="GO" id="GO:0030018">
    <property type="term" value="C:Z disc"/>
    <property type="evidence" value="ECO:0007669"/>
    <property type="project" value="TreeGrafter"/>
</dbReference>
<dbReference type="Gene3D" id="2.10.110.10">
    <property type="entry name" value="Cysteine Rich Protein"/>
    <property type="match status" value="1"/>
</dbReference>
<dbReference type="EMBL" id="CACVKT020010403">
    <property type="protein sequence ID" value="CAC5426169.1"/>
    <property type="molecule type" value="Genomic_DNA"/>
</dbReference>
<dbReference type="GO" id="GO:0005912">
    <property type="term" value="C:adherens junction"/>
    <property type="evidence" value="ECO:0007669"/>
    <property type="project" value="TreeGrafter"/>
</dbReference>
<dbReference type="GO" id="GO:0061061">
    <property type="term" value="P:muscle structure development"/>
    <property type="evidence" value="ECO:0007669"/>
    <property type="project" value="TreeGrafter"/>
</dbReference>
<feature type="compositionally biased region" description="Polar residues" evidence="5">
    <location>
        <begin position="19"/>
        <end position="30"/>
    </location>
</feature>
<evidence type="ECO:0000313" key="8">
    <source>
        <dbReference type="Proteomes" id="UP000507470"/>
    </source>
</evidence>
<dbReference type="GO" id="GO:0003779">
    <property type="term" value="F:actin binding"/>
    <property type="evidence" value="ECO:0007669"/>
    <property type="project" value="TreeGrafter"/>
</dbReference>
<dbReference type="GO" id="GO:0031941">
    <property type="term" value="C:filamentous actin"/>
    <property type="evidence" value="ECO:0007669"/>
    <property type="project" value="TreeGrafter"/>
</dbReference>